<organism evidence="2 4">
    <name type="scientific">Schizosaccharomyces japonicus (strain yFS275 / FY16936)</name>
    <name type="common">Fission yeast</name>
    <dbReference type="NCBI Taxonomy" id="402676"/>
    <lineage>
        <taxon>Eukaryota</taxon>
        <taxon>Fungi</taxon>
        <taxon>Dikarya</taxon>
        <taxon>Ascomycota</taxon>
        <taxon>Taphrinomycotina</taxon>
        <taxon>Schizosaccharomycetes</taxon>
        <taxon>Schizosaccharomycetales</taxon>
        <taxon>Schizosaccharomycetaceae</taxon>
        <taxon>Schizosaccharomyces</taxon>
    </lineage>
</organism>
<dbReference type="RefSeq" id="XP_002171886.1">
    <property type="nucleotide sequence ID" value="XM_002171850.1"/>
</dbReference>
<keyword evidence="4" id="KW-1185">Reference proteome</keyword>
<dbReference type="HOGENOM" id="CLU_1078324_0_0_1"/>
<dbReference type="Gene3D" id="3.30.900.10">
    <property type="entry name" value="HORMA domain"/>
    <property type="match status" value="1"/>
</dbReference>
<dbReference type="JaponicusDB" id="SJAG_00611">
    <property type="gene designation" value="rev7"/>
</dbReference>
<evidence type="ECO:0000256" key="1">
    <source>
        <dbReference type="SAM" id="MobiDB-lite"/>
    </source>
</evidence>
<gene>
    <name evidence="3" type="primary">rev7</name>
    <name evidence="2" type="ORF">SJAG_00611</name>
</gene>
<dbReference type="GeneID" id="7050652"/>
<dbReference type="AlphaFoldDB" id="B6JW42"/>
<dbReference type="EMBL" id="KE651166">
    <property type="protein sequence ID" value="EEB05593.1"/>
    <property type="molecule type" value="Genomic_DNA"/>
</dbReference>
<feature type="region of interest" description="Disordered" evidence="1">
    <location>
        <begin position="87"/>
        <end position="106"/>
    </location>
</feature>
<evidence type="ECO:0000313" key="4">
    <source>
        <dbReference type="Proteomes" id="UP000001744"/>
    </source>
</evidence>
<evidence type="ECO:0000313" key="3">
    <source>
        <dbReference type="JaponicusDB" id="SJAG_00611"/>
    </source>
</evidence>
<evidence type="ECO:0000313" key="2">
    <source>
        <dbReference type="EMBL" id="EEB05593.1"/>
    </source>
</evidence>
<accession>B6JW42</accession>
<dbReference type="Proteomes" id="UP000001744">
    <property type="component" value="Unassembled WGS sequence"/>
</dbReference>
<dbReference type="eggNOG" id="KOG3186">
    <property type="taxonomic scope" value="Eukaryota"/>
</dbReference>
<sequence length="258" mass="28732">MGCAAAGFVELIGSIVMVEPVALEDPRQVLFSFLFPRIPALSSLTLSYCLYPYTLILARRLSQEYETNTPCQCPHYSHQPCSRKPNYTTPLSGRADTPNSPATLPKSSSPVLLKFNRVAYLQGHVSRIAVCLLSESQRVLERFVFSTESLPTISSVFLDRPAVAQNGRNVTEAESVESLRAAIVRFIRAAEGLKPLPSGTTWCVRLSFKADHDRPGNYHSWIAAQQETDEKEWLLHSRTIPVQNINIGPVLFEAWVEA</sequence>
<proteinExistence type="predicted"/>
<dbReference type="SUPFAM" id="SSF56019">
    <property type="entry name" value="The spindle assembly checkpoint protein mad2"/>
    <property type="match status" value="1"/>
</dbReference>
<reference evidence="2 4" key="1">
    <citation type="journal article" date="2011" name="Science">
        <title>Comparative functional genomics of the fission yeasts.</title>
        <authorList>
            <person name="Rhind N."/>
            <person name="Chen Z."/>
            <person name="Yassour M."/>
            <person name="Thompson D.A."/>
            <person name="Haas B.J."/>
            <person name="Habib N."/>
            <person name="Wapinski I."/>
            <person name="Roy S."/>
            <person name="Lin M.F."/>
            <person name="Heiman D.I."/>
            <person name="Young S.K."/>
            <person name="Furuya K."/>
            <person name="Guo Y."/>
            <person name="Pidoux A."/>
            <person name="Chen H.M."/>
            <person name="Robbertse B."/>
            <person name="Goldberg J.M."/>
            <person name="Aoki K."/>
            <person name="Bayne E.H."/>
            <person name="Berlin A.M."/>
            <person name="Desjardins C.A."/>
            <person name="Dobbs E."/>
            <person name="Dukaj L."/>
            <person name="Fan L."/>
            <person name="FitzGerald M.G."/>
            <person name="French C."/>
            <person name="Gujja S."/>
            <person name="Hansen K."/>
            <person name="Keifenheim D."/>
            <person name="Levin J.Z."/>
            <person name="Mosher R.A."/>
            <person name="Mueller C.A."/>
            <person name="Pfiffner J."/>
            <person name="Priest M."/>
            <person name="Russ C."/>
            <person name="Smialowska A."/>
            <person name="Swoboda P."/>
            <person name="Sykes S.M."/>
            <person name="Vaughn M."/>
            <person name="Vengrova S."/>
            <person name="Yoder R."/>
            <person name="Zeng Q."/>
            <person name="Allshire R."/>
            <person name="Baulcombe D."/>
            <person name="Birren B.W."/>
            <person name="Brown W."/>
            <person name="Ekwall K."/>
            <person name="Kellis M."/>
            <person name="Leatherwood J."/>
            <person name="Levin H."/>
            <person name="Margalit H."/>
            <person name="Martienssen R."/>
            <person name="Nieduszynski C.A."/>
            <person name="Spatafora J.W."/>
            <person name="Friedman N."/>
            <person name="Dalgaard J.Z."/>
            <person name="Baumann P."/>
            <person name="Niki H."/>
            <person name="Regev A."/>
            <person name="Nusbaum C."/>
        </authorList>
    </citation>
    <scope>NUCLEOTIDE SEQUENCE [LARGE SCALE GENOMIC DNA]</scope>
    <source>
        <strain evidence="4">yFS275 / FY16936</strain>
    </source>
</reference>
<dbReference type="VEuPathDB" id="FungiDB:SJAG_00611"/>
<name>B6JW42_SCHJY</name>
<dbReference type="STRING" id="402676.B6JW42"/>
<protein>
    <submittedName>
        <fullName evidence="2">DNA polymerase zeta Rev7</fullName>
    </submittedName>
</protein>
<dbReference type="InterPro" id="IPR036570">
    <property type="entry name" value="HORMA_dom_sf"/>
</dbReference>
<dbReference type="OrthoDB" id="21254at2759"/>